<dbReference type="AlphaFoldDB" id="A0A3B0UEJ6"/>
<protein>
    <submittedName>
        <fullName evidence="1">Uncharacterized protein</fullName>
    </submittedName>
</protein>
<proteinExistence type="predicted"/>
<gene>
    <name evidence="1" type="ORF">MNBD_BACTEROID06-175</name>
</gene>
<name>A0A3B0UEJ6_9ZZZZ</name>
<sequence>MTRIFSFFTILLLINSCGNSQISTPRSPLTGDVLTDVGILLPKGEVLVDIMGFPKPDPRKLELMSKYQQAIKEHYEWFIEYSKNIPEGESMPFHPNLGLTEEEYEELISSMNNVKLESSSQKELKIIHKDNTISFESGGKLMYLNDIEFHLDKNTISWWNYTLSLFDSTRVTDEQNALGSSWKGYTWVYESTNGVDVQQLKDIEKYKAKQYKITIGRLDKNGKTFLNLKGREYSNGAKQVDFELPLVF</sequence>
<organism evidence="1">
    <name type="scientific">hydrothermal vent metagenome</name>
    <dbReference type="NCBI Taxonomy" id="652676"/>
    <lineage>
        <taxon>unclassified sequences</taxon>
        <taxon>metagenomes</taxon>
        <taxon>ecological metagenomes</taxon>
    </lineage>
</organism>
<evidence type="ECO:0000313" key="1">
    <source>
        <dbReference type="EMBL" id="VAW27540.1"/>
    </source>
</evidence>
<dbReference type="EMBL" id="UOES01000257">
    <property type="protein sequence ID" value="VAW27540.1"/>
    <property type="molecule type" value="Genomic_DNA"/>
</dbReference>
<accession>A0A3B0UEJ6</accession>
<reference evidence="1" key="1">
    <citation type="submission" date="2018-06" db="EMBL/GenBank/DDBJ databases">
        <authorList>
            <person name="Zhirakovskaya E."/>
        </authorList>
    </citation>
    <scope>NUCLEOTIDE SEQUENCE</scope>
</reference>